<sequence>MIAIQPRSAKHLVLSRLSGAAQSTPAVLSRVQSQQLAAVQTVVMSEALLIRHLKALRSAGYVACPEDGLWRLTDLGETALDGLGIWRPRRTGRVEIVPLVRAAS</sequence>
<keyword evidence="2" id="KW-1185">Reference proteome</keyword>
<dbReference type="InterPro" id="IPR036388">
    <property type="entry name" value="WH-like_DNA-bd_sf"/>
</dbReference>
<dbReference type="Proteomes" id="UP000199223">
    <property type="component" value="Unassembled WGS sequence"/>
</dbReference>
<evidence type="ECO:0000313" key="2">
    <source>
        <dbReference type="Proteomes" id="UP000199223"/>
    </source>
</evidence>
<name>A0A1H6SJP3_9DEIO</name>
<reference evidence="2" key="1">
    <citation type="submission" date="2016-10" db="EMBL/GenBank/DDBJ databases">
        <authorList>
            <person name="Varghese N."/>
            <person name="Submissions S."/>
        </authorList>
    </citation>
    <scope>NUCLEOTIDE SEQUENCE [LARGE SCALE GENOMIC DNA]</scope>
    <source>
        <strain evidence="2">CGMCC 1.10218</strain>
    </source>
</reference>
<dbReference type="AlphaFoldDB" id="A0A1H6SJP3"/>
<accession>A0A1H6SJP3</accession>
<dbReference type="SUPFAM" id="SSF46785">
    <property type="entry name" value="Winged helix' DNA-binding domain"/>
    <property type="match status" value="1"/>
</dbReference>
<dbReference type="OrthoDB" id="4068713at2"/>
<evidence type="ECO:0000313" key="1">
    <source>
        <dbReference type="EMBL" id="SEI68093.1"/>
    </source>
</evidence>
<proteinExistence type="predicted"/>
<dbReference type="EMBL" id="FNZA01000001">
    <property type="protein sequence ID" value="SEI68093.1"/>
    <property type="molecule type" value="Genomic_DNA"/>
</dbReference>
<dbReference type="RefSeq" id="WP_092262775.1">
    <property type="nucleotide sequence ID" value="NZ_FNZA01000001.1"/>
</dbReference>
<dbReference type="InterPro" id="IPR036390">
    <property type="entry name" value="WH_DNA-bd_sf"/>
</dbReference>
<organism evidence="1 2">
    <name type="scientific">Deinococcus reticulitermitis</name>
    <dbReference type="NCBI Taxonomy" id="856736"/>
    <lineage>
        <taxon>Bacteria</taxon>
        <taxon>Thermotogati</taxon>
        <taxon>Deinococcota</taxon>
        <taxon>Deinococci</taxon>
        <taxon>Deinococcales</taxon>
        <taxon>Deinococcaceae</taxon>
        <taxon>Deinococcus</taxon>
    </lineage>
</organism>
<gene>
    <name evidence="1" type="ORF">SAMN04488058_101326</name>
</gene>
<protein>
    <submittedName>
        <fullName evidence="1">Uncharacterized protein</fullName>
    </submittedName>
</protein>
<dbReference type="STRING" id="856736.SAMN04488058_101326"/>
<dbReference type="Gene3D" id="1.10.10.10">
    <property type="entry name" value="Winged helix-like DNA-binding domain superfamily/Winged helix DNA-binding domain"/>
    <property type="match status" value="1"/>
</dbReference>